<protein>
    <recommendedName>
        <fullName evidence="3">Rna-directed dna polymerase from mobile element jockey-like</fullName>
    </recommendedName>
</protein>
<keyword evidence="2" id="KW-1185">Reference proteome</keyword>
<dbReference type="AlphaFoldDB" id="A0AAE1PEJ4"/>
<evidence type="ECO:0000313" key="2">
    <source>
        <dbReference type="Proteomes" id="UP001292094"/>
    </source>
</evidence>
<gene>
    <name evidence="1" type="ORF">Pmani_022358</name>
</gene>
<dbReference type="PANTHER" id="PTHR33332">
    <property type="entry name" value="REVERSE TRANSCRIPTASE DOMAIN-CONTAINING PROTEIN"/>
    <property type="match status" value="1"/>
</dbReference>
<accession>A0AAE1PEJ4</accession>
<proteinExistence type="predicted"/>
<comment type="caution">
    <text evidence="1">The sequence shown here is derived from an EMBL/GenBank/DDBJ whole genome shotgun (WGS) entry which is preliminary data.</text>
</comment>
<reference evidence="1" key="1">
    <citation type="submission" date="2023-11" db="EMBL/GenBank/DDBJ databases">
        <title>Genome assemblies of two species of porcelain crab, Petrolisthes cinctipes and Petrolisthes manimaculis (Anomura: Porcellanidae).</title>
        <authorList>
            <person name="Angst P."/>
        </authorList>
    </citation>
    <scope>NUCLEOTIDE SEQUENCE</scope>
    <source>
        <strain evidence="1">PB745_02</strain>
        <tissue evidence="1">Gill</tissue>
    </source>
</reference>
<dbReference type="EMBL" id="JAWZYT010002236">
    <property type="protein sequence ID" value="KAK4305770.1"/>
    <property type="molecule type" value="Genomic_DNA"/>
</dbReference>
<sequence>MTGKLCSRWSEEWFLKFNEEKCKVMHVGRNNPGYSYRLGTTELVTTQEEKDLGIFITNNLKPTLQVSKAAAKANSMSMVVLVGLIRKTFICMDGEMFLTLY</sequence>
<evidence type="ECO:0000313" key="1">
    <source>
        <dbReference type="EMBL" id="KAK4305770.1"/>
    </source>
</evidence>
<evidence type="ECO:0008006" key="3">
    <source>
        <dbReference type="Google" id="ProtNLM"/>
    </source>
</evidence>
<name>A0AAE1PEJ4_9EUCA</name>
<organism evidence="1 2">
    <name type="scientific">Petrolisthes manimaculis</name>
    <dbReference type="NCBI Taxonomy" id="1843537"/>
    <lineage>
        <taxon>Eukaryota</taxon>
        <taxon>Metazoa</taxon>
        <taxon>Ecdysozoa</taxon>
        <taxon>Arthropoda</taxon>
        <taxon>Crustacea</taxon>
        <taxon>Multicrustacea</taxon>
        <taxon>Malacostraca</taxon>
        <taxon>Eumalacostraca</taxon>
        <taxon>Eucarida</taxon>
        <taxon>Decapoda</taxon>
        <taxon>Pleocyemata</taxon>
        <taxon>Anomura</taxon>
        <taxon>Galatheoidea</taxon>
        <taxon>Porcellanidae</taxon>
        <taxon>Petrolisthes</taxon>
    </lineage>
</organism>
<dbReference type="Proteomes" id="UP001292094">
    <property type="component" value="Unassembled WGS sequence"/>
</dbReference>